<proteinExistence type="predicted"/>
<keyword evidence="2" id="KW-1185">Reference proteome</keyword>
<protein>
    <submittedName>
        <fullName evidence="1">Uncharacterized protein</fullName>
    </submittedName>
</protein>
<reference evidence="1" key="1">
    <citation type="submission" date="2023-04" db="EMBL/GenBank/DDBJ databases">
        <authorList>
            <consortium name="ELIXIR-Norway"/>
        </authorList>
    </citation>
    <scope>NUCLEOTIDE SEQUENCE [LARGE SCALE GENOMIC DNA]</scope>
</reference>
<evidence type="ECO:0000313" key="2">
    <source>
        <dbReference type="Proteomes" id="UP001176941"/>
    </source>
</evidence>
<organism evidence="1 2">
    <name type="scientific">Rangifer tarandus platyrhynchus</name>
    <name type="common">Svalbard reindeer</name>
    <dbReference type="NCBI Taxonomy" id="3082113"/>
    <lineage>
        <taxon>Eukaryota</taxon>
        <taxon>Metazoa</taxon>
        <taxon>Chordata</taxon>
        <taxon>Craniata</taxon>
        <taxon>Vertebrata</taxon>
        <taxon>Euteleostomi</taxon>
        <taxon>Mammalia</taxon>
        <taxon>Eutheria</taxon>
        <taxon>Laurasiatheria</taxon>
        <taxon>Artiodactyla</taxon>
        <taxon>Ruminantia</taxon>
        <taxon>Pecora</taxon>
        <taxon>Cervidae</taxon>
        <taxon>Odocoileinae</taxon>
        <taxon>Rangifer</taxon>
    </lineage>
</organism>
<accession>A0ABN8Z8R5</accession>
<name>A0ABN8Z8R5_RANTA</name>
<gene>
    <name evidence="1" type="ORF">MRATA1EN1_LOCUS19249</name>
</gene>
<evidence type="ECO:0000313" key="1">
    <source>
        <dbReference type="EMBL" id="CAI9170287.1"/>
    </source>
</evidence>
<dbReference type="EMBL" id="OX459939">
    <property type="protein sequence ID" value="CAI9170287.1"/>
    <property type="molecule type" value="Genomic_DNA"/>
</dbReference>
<dbReference type="Proteomes" id="UP001176941">
    <property type="component" value="Chromosome 3"/>
</dbReference>
<sequence length="121" mass="13984">MNGKAEGWMKNEWLFGLVDECLHGKKVKSLSRVRLFVTMDCSLPGFSVHGIFQARVLEWVAISFSRRSSPLRDRTRVSRILGRRFYRLSHQGSRMHGGKILNGRIIDGGEKIHRRSRCRVC</sequence>